<evidence type="ECO:0000259" key="1">
    <source>
        <dbReference type="Pfam" id="PF14111"/>
    </source>
</evidence>
<dbReference type="PANTHER" id="PTHR31286">
    <property type="entry name" value="GLYCINE-RICH CELL WALL STRUCTURAL PROTEIN 1.8-LIKE"/>
    <property type="match status" value="1"/>
</dbReference>
<proteinExistence type="predicted"/>
<sequence>MGVECNTDIRLIGNDFFLISFFTQNDYSKVIKNGPWMVKGKYLVLVAWKPGFNPLRAKLEVAGLWIRLPGLPIECWSRDDLEIILRDVGEVLKLDDDTMKMSRTLYTIVCESGSH</sequence>
<dbReference type="InterPro" id="IPR040256">
    <property type="entry name" value="At4g02000-like"/>
</dbReference>
<dbReference type="EMBL" id="DUZY01000004">
    <property type="protein sequence ID" value="DAD37308.1"/>
    <property type="molecule type" value="Genomic_DNA"/>
</dbReference>
<dbReference type="AlphaFoldDB" id="A0A822Z6Y4"/>
<organism evidence="2 3">
    <name type="scientific">Nelumbo nucifera</name>
    <name type="common">Sacred lotus</name>
    <dbReference type="NCBI Taxonomy" id="4432"/>
    <lineage>
        <taxon>Eukaryota</taxon>
        <taxon>Viridiplantae</taxon>
        <taxon>Streptophyta</taxon>
        <taxon>Embryophyta</taxon>
        <taxon>Tracheophyta</taxon>
        <taxon>Spermatophyta</taxon>
        <taxon>Magnoliopsida</taxon>
        <taxon>Proteales</taxon>
        <taxon>Nelumbonaceae</taxon>
        <taxon>Nelumbo</taxon>
    </lineage>
</organism>
<dbReference type="Proteomes" id="UP000607653">
    <property type="component" value="Unassembled WGS sequence"/>
</dbReference>
<reference evidence="2 3" key="1">
    <citation type="journal article" date="2020" name="Mol. Biol. Evol.">
        <title>Distinct Expression and Methylation Patterns for Genes with Different Fates following a Single Whole-Genome Duplication in Flowering Plants.</title>
        <authorList>
            <person name="Shi T."/>
            <person name="Rahmani R.S."/>
            <person name="Gugger P.F."/>
            <person name="Wang M."/>
            <person name="Li H."/>
            <person name="Zhang Y."/>
            <person name="Li Z."/>
            <person name="Wang Q."/>
            <person name="Van de Peer Y."/>
            <person name="Marchal K."/>
            <person name="Chen J."/>
        </authorList>
    </citation>
    <scope>NUCLEOTIDE SEQUENCE [LARGE SCALE GENOMIC DNA]</scope>
    <source>
        <tissue evidence="2">Leaf</tissue>
    </source>
</reference>
<gene>
    <name evidence="2" type="ORF">HUJ06_007949</name>
</gene>
<name>A0A822Z6Y4_NELNU</name>
<evidence type="ECO:0000313" key="3">
    <source>
        <dbReference type="Proteomes" id="UP000607653"/>
    </source>
</evidence>
<keyword evidence="3" id="KW-1185">Reference proteome</keyword>
<dbReference type="InterPro" id="IPR025558">
    <property type="entry name" value="DUF4283"/>
</dbReference>
<comment type="caution">
    <text evidence="2">The sequence shown here is derived from an EMBL/GenBank/DDBJ whole genome shotgun (WGS) entry which is preliminary data.</text>
</comment>
<dbReference type="Pfam" id="PF14111">
    <property type="entry name" value="DUF4283"/>
    <property type="match status" value="1"/>
</dbReference>
<dbReference type="PANTHER" id="PTHR31286:SF180">
    <property type="entry name" value="OS10G0362600 PROTEIN"/>
    <property type="match status" value="1"/>
</dbReference>
<evidence type="ECO:0000313" key="2">
    <source>
        <dbReference type="EMBL" id="DAD37308.1"/>
    </source>
</evidence>
<protein>
    <recommendedName>
        <fullName evidence="1">DUF4283 domain-containing protein</fullName>
    </recommendedName>
</protein>
<feature type="domain" description="DUF4283" evidence="1">
    <location>
        <begin position="6"/>
        <end position="54"/>
    </location>
</feature>
<accession>A0A822Z6Y4</accession>